<evidence type="ECO:0000256" key="1">
    <source>
        <dbReference type="SAM" id="MobiDB-lite"/>
    </source>
</evidence>
<name>A0A8S0ZUN6_ARCPL</name>
<evidence type="ECO:0000313" key="3">
    <source>
        <dbReference type="Proteomes" id="UP000494106"/>
    </source>
</evidence>
<feature type="region of interest" description="Disordered" evidence="1">
    <location>
        <begin position="30"/>
        <end position="55"/>
    </location>
</feature>
<sequence>MNEDSSGEELSDSEVLMRCESELKEMENDVSIKEICGDGQGRSTEKRKEREDEYSEDDFITVTRRRAKRLIRSESVEETNQRAVHRKEDANMEPAKHEVCITSLELLPKPIAIAKLLRSNNIKDILRIKYKSSYKVLIQFQTKEDAIKLVNCQEIKEKGLRCQSIQEQAICYGIVKGMDLELSEAELINILKSDVEILSVRRLKRLSLDGKWIDCETIREKSIRNIMSEKPVTYRRALQIYSEKKQKYNINMMTQETSNTYLLTEPTIAKETYSSAVSKSITHHPQISNIGEEEGELEEIVSPTQSVYKPQRKQKHKKRINQSGQKENEQGDSMEEDMNEQQKESTQFMYKIGWTKMWKQIREIYKSECKLEEKLLSILKMIGEELKKFLVKIIFGEDIWEYINYSCNG</sequence>
<reference evidence="2 3" key="1">
    <citation type="submission" date="2020-04" db="EMBL/GenBank/DDBJ databases">
        <authorList>
            <person name="Wallbank WR R."/>
            <person name="Pardo Diaz C."/>
            <person name="Kozak K."/>
            <person name="Martin S."/>
            <person name="Jiggins C."/>
            <person name="Moest M."/>
            <person name="Warren A I."/>
            <person name="Byers J.R.P. K."/>
            <person name="Montejo-Kovacevich G."/>
            <person name="Yen C E."/>
        </authorList>
    </citation>
    <scope>NUCLEOTIDE SEQUENCE [LARGE SCALE GENOMIC DNA]</scope>
</reference>
<evidence type="ECO:0000313" key="2">
    <source>
        <dbReference type="EMBL" id="CAB3236856.1"/>
    </source>
</evidence>
<protein>
    <submittedName>
        <fullName evidence="2">Uncharacterized protein</fullName>
    </submittedName>
</protein>
<organism evidence="2 3">
    <name type="scientific">Arctia plantaginis</name>
    <name type="common">Wood tiger moth</name>
    <name type="synonym">Phalaena plantaginis</name>
    <dbReference type="NCBI Taxonomy" id="874455"/>
    <lineage>
        <taxon>Eukaryota</taxon>
        <taxon>Metazoa</taxon>
        <taxon>Ecdysozoa</taxon>
        <taxon>Arthropoda</taxon>
        <taxon>Hexapoda</taxon>
        <taxon>Insecta</taxon>
        <taxon>Pterygota</taxon>
        <taxon>Neoptera</taxon>
        <taxon>Endopterygota</taxon>
        <taxon>Lepidoptera</taxon>
        <taxon>Glossata</taxon>
        <taxon>Ditrysia</taxon>
        <taxon>Noctuoidea</taxon>
        <taxon>Erebidae</taxon>
        <taxon>Arctiinae</taxon>
        <taxon>Arctia</taxon>
    </lineage>
</organism>
<feature type="compositionally biased region" description="Basic residues" evidence="1">
    <location>
        <begin position="310"/>
        <end position="320"/>
    </location>
</feature>
<comment type="caution">
    <text evidence="2">The sequence shown here is derived from an EMBL/GenBank/DDBJ whole genome shotgun (WGS) entry which is preliminary data.</text>
</comment>
<feature type="compositionally biased region" description="Acidic residues" evidence="1">
    <location>
        <begin position="330"/>
        <end position="339"/>
    </location>
</feature>
<proteinExistence type="predicted"/>
<dbReference type="AlphaFoldDB" id="A0A8S0ZUN6"/>
<dbReference type="OrthoDB" id="3039988at2759"/>
<gene>
    <name evidence="2" type="ORF">APLA_LOCUS6730</name>
</gene>
<dbReference type="EMBL" id="CADEBC010000488">
    <property type="protein sequence ID" value="CAB3236856.1"/>
    <property type="molecule type" value="Genomic_DNA"/>
</dbReference>
<feature type="region of interest" description="Disordered" evidence="1">
    <location>
        <begin position="301"/>
        <end position="342"/>
    </location>
</feature>
<dbReference type="Proteomes" id="UP000494106">
    <property type="component" value="Unassembled WGS sequence"/>
</dbReference>
<keyword evidence="3" id="KW-1185">Reference proteome</keyword>
<accession>A0A8S0ZUN6</accession>